<evidence type="ECO:0000256" key="5">
    <source>
        <dbReference type="ARBA" id="ARBA00023136"/>
    </source>
</evidence>
<comment type="activity regulation">
    <text evidence="10">Na(+) is not transported, but it plays an essential structural role and its presence is essential for fluoride channel function.</text>
</comment>
<evidence type="ECO:0000256" key="8">
    <source>
        <dbReference type="ARBA" id="ARBA00035585"/>
    </source>
</evidence>
<keyword evidence="10" id="KW-0915">Sodium</keyword>
<reference evidence="11 12" key="1">
    <citation type="submission" date="2019-12" db="EMBL/GenBank/DDBJ databases">
        <title>Auraticoccus cholistani sp. nov., an actinomycete isolated from soil of Cholistan desert.</title>
        <authorList>
            <person name="Cheema M.T."/>
        </authorList>
    </citation>
    <scope>NUCLEOTIDE SEQUENCE [LARGE SCALE GENOMIC DNA]</scope>
    <source>
        <strain evidence="11 12">F435</strain>
    </source>
</reference>
<comment type="subcellular location">
    <subcellularLocation>
        <location evidence="1 10">Cell membrane</location>
        <topology evidence="1 10">Multi-pass membrane protein</topology>
    </subcellularLocation>
</comment>
<dbReference type="PANTHER" id="PTHR28259">
    <property type="entry name" value="FLUORIDE EXPORT PROTEIN 1-RELATED"/>
    <property type="match status" value="1"/>
</dbReference>
<sequence>MSGWEWLAVAVGGLAGGALRGWLGLLLPSTGDGFPRAVLVCNVVGSFVLGLAAALLLPGSGTLALVGTGFCGALTTWSTFSLDLVALLRTRARRTAAVYALTSLGAGLAAAWAGLQLGAALAG</sequence>
<protein>
    <recommendedName>
        <fullName evidence="10">Fluoride-specific ion channel FluC</fullName>
    </recommendedName>
</protein>
<evidence type="ECO:0000256" key="9">
    <source>
        <dbReference type="ARBA" id="ARBA00049940"/>
    </source>
</evidence>
<evidence type="ECO:0000256" key="4">
    <source>
        <dbReference type="ARBA" id="ARBA00022989"/>
    </source>
</evidence>
<evidence type="ECO:0000256" key="7">
    <source>
        <dbReference type="ARBA" id="ARBA00035120"/>
    </source>
</evidence>
<evidence type="ECO:0000256" key="6">
    <source>
        <dbReference type="ARBA" id="ARBA00023303"/>
    </source>
</evidence>
<organism evidence="11 12">
    <name type="scientific">Auraticoccus cholistanensis</name>
    <dbReference type="NCBI Taxonomy" id="2656650"/>
    <lineage>
        <taxon>Bacteria</taxon>
        <taxon>Bacillati</taxon>
        <taxon>Actinomycetota</taxon>
        <taxon>Actinomycetes</taxon>
        <taxon>Propionibacteriales</taxon>
        <taxon>Propionibacteriaceae</taxon>
        <taxon>Auraticoccus</taxon>
    </lineage>
</organism>
<dbReference type="Pfam" id="PF02537">
    <property type="entry name" value="CRCB"/>
    <property type="match status" value="1"/>
</dbReference>
<evidence type="ECO:0000313" key="12">
    <source>
        <dbReference type="Proteomes" id="UP000435304"/>
    </source>
</evidence>
<feature type="binding site" evidence="10">
    <location>
        <position position="72"/>
    </location>
    <ligand>
        <name>Na(+)</name>
        <dbReference type="ChEBI" id="CHEBI:29101"/>
        <note>structural</note>
    </ligand>
</feature>
<keyword evidence="4 10" id="KW-1133">Transmembrane helix</keyword>
<dbReference type="GO" id="GO:0046872">
    <property type="term" value="F:metal ion binding"/>
    <property type="evidence" value="ECO:0007669"/>
    <property type="project" value="UniProtKB-KW"/>
</dbReference>
<dbReference type="AlphaFoldDB" id="A0A6A9UYQ3"/>
<feature type="transmembrane region" description="Helical" evidence="10">
    <location>
        <begin position="6"/>
        <end position="25"/>
    </location>
</feature>
<gene>
    <name evidence="10" type="primary">fluC</name>
    <name evidence="10" type="synonym">crcB</name>
    <name evidence="11" type="ORF">GC722_13210</name>
</gene>
<keyword evidence="5 10" id="KW-0472">Membrane</keyword>
<dbReference type="GO" id="GO:0140114">
    <property type="term" value="P:cellular detoxification of fluoride"/>
    <property type="evidence" value="ECO:0007669"/>
    <property type="project" value="UniProtKB-UniRule"/>
</dbReference>
<feature type="transmembrane region" description="Helical" evidence="10">
    <location>
        <begin position="98"/>
        <end position="122"/>
    </location>
</feature>
<dbReference type="GO" id="GO:0005886">
    <property type="term" value="C:plasma membrane"/>
    <property type="evidence" value="ECO:0007669"/>
    <property type="project" value="UniProtKB-SubCell"/>
</dbReference>
<dbReference type="EMBL" id="WPCU01000009">
    <property type="protein sequence ID" value="MVA76974.1"/>
    <property type="molecule type" value="Genomic_DNA"/>
</dbReference>
<dbReference type="GO" id="GO:0062054">
    <property type="term" value="F:fluoride channel activity"/>
    <property type="evidence" value="ECO:0007669"/>
    <property type="project" value="UniProtKB-UniRule"/>
</dbReference>
<dbReference type="InterPro" id="IPR003691">
    <property type="entry name" value="FluC"/>
</dbReference>
<keyword evidence="6 10" id="KW-0407">Ion channel</keyword>
<comment type="catalytic activity">
    <reaction evidence="8">
        <text>fluoride(in) = fluoride(out)</text>
        <dbReference type="Rhea" id="RHEA:76159"/>
        <dbReference type="ChEBI" id="CHEBI:17051"/>
    </reaction>
    <physiologicalReaction direction="left-to-right" evidence="8">
        <dbReference type="Rhea" id="RHEA:76160"/>
    </physiologicalReaction>
</comment>
<dbReference type="Proteomes" id="UP000435304">
    <property type="component" value="Unassembled WGS sequence"/>
</dbReference>
<dbReference type="RefSeq" id="WP_331714799.1">
    <property type="nucleotide sequence ID" value="NZ_WPCU01000009.1"/>
</dbReference>
<keyword evidence="10" id="KW-0813">Transport</keyword>
<feature type="transmembrane region" description="Helical" evidence="10">
    <location>
        <begin position="63"/>
        <end position="86"/>
    </location>
</feature>
<evidence type="ECO:0000256" key="10">
    <source>
        <dbReference type="HAMAP-Rule" id="MF_00454"/>
    </source>
</evidence>
<comment type="function">
    <text evidence="9 10">Fluoride-specific ion channel. Important for reducing fluoride concentration in the cell, thus reducing its toxicity.</text>
</comment>
<evidence type="ECO:0000256" key="1">
    <source>
        <dbReference type="ARBA" id="ARBA00004651"/>
    </source>
</evidence>
<name>A0A6A9UYQ3_9ACTN</name>
<dbReference type="PANTHER" id="PTHR28259:SF1">
    <property type="entry name" value="FLUORIDE EXPORT PROTEIN 1-RELATED"/>
    <property type="match status" value="1"/>
</dbReference>
<accession>A0A6A9UYQ3</accession>
<comment type="similarity">
    <text evidence="7 10">Belongs to the fluoride channel Fluc/FEX (TC 1.A.43) family.</text>
</comment>
<comment type="caution">
    <text evidence="11">The sequence shown here is derived from an EMBL/GenBank/DDBJ whole genome shotgun (WGS) entry which is preliminary data.</text>
</comment>
<proteinExistence type="inferred from homology"/>
<keyword evidence="10" id="KW-0406">Ion transport</keyword>
<feature type="transmembrane region" description="Helical" evidence="10">
    <location>
        <begin position="37"/>
        <end position="57"/>
    </location>
</feature>
<dbReference type="HAMAP" id="MF_00454">
    <property type="entry name" value="FluC"/>
    <property type="match status" value="1"/>
</dbReference>
<evidence type="ECO:0000256" key="2">
    <source>
        <dbReference type="ARBA" id="ARBA00022475"/>
    </source>
</evidence>
<keyword evidence="3 10" id="KW-0812">Transmembrane</keyword>
<evidence type="ECO:0000313" key="11">
    <source>
        <dbReference type="EMBL" id="MVA76974.1"/>
    </source>
</evidence>
<keyword evidence="10" id="KW-0479">Metal-binding</keyword>
<evidence type="ECO:0000256" key="3">
    <source>
        <dbReference type="ARBA" id="ARBA00022692"/>
    </source>
</evidence>
<feature type="binding site" evidence="10">
    <location>
        <position position="75"/>
    </location>
    <ligand>
        <name>Na(+)</name>
        <dbReference type="ChEBI" id="CHEBI:29101"/>
        <note>structural</note>
    </ligand>
</feature>
<keyword evidence="2 10" id="KW-1003">Cell membrane</keyword>
<keyword evidence="12" id="KW-1185">Reference proteome</keyword>